<name>A0A7Y6Q9D6_9HYPH</name>
<evidence type="ECO:0000256" key="3">
    <source>
        <dbReference type="ARBA" id="ARBA00022741"/>
    </source>
</evidence>
<dbReference type="Gene3D" id="3.40.50.300">
    <property type="entry name" value="P-loop containing nucleotide triphosphate hydrolases"/>
    <property type="match status" value="1"/>
</dbReference>
<comment type="catalytic activity">
    <reaction evidence="5">
        <text>a quaternary ammonium(out) + ATP + H2O = a quaternary ammonium(in) + ADP + phosphate + H(+)</text>
        <dbReference type="Rhea" id="RHEA:11036"/>
        <dbReference type="ChEBI" id="CHEBI:15377"/>
        <dbReference type="ChEBI" id="CHEBI:15378"/>
        <dbReference type="ChEBI" id="CHEBI:30616"/>
        <dbReference type="ChEBI" id="CHEBI:35267"/>
        <dbReference type="ChEBI" id="CHEBI:43474"/>
        <dbReference type="ChEBI" id="CHEBI:456216"/>
        <dbReference type="EC" id="7.6.2.9"/>
    </reaction>
    <physiologicalReaction direction="left-to-right" evidence="5">
        <dbReference type="Rhea" id="RHEA:11037"/>
    </physiologicalReaction>
</comment>
<dbReference type="RefSeq" id="WP_176354873.1">
    <property type="nucleotide sequence ID" value="NZ_JABWDU010000006.1"/>
</dbReference>
<dbReference type="PROSITE" id="PS50893">
    <property type="entry name" value="ABC_TRANSPORTER_2"/>
    <property type="match status" value="1"/>
</dbReference>
<keyword evidence="10" id="KW-1185">Reference proteome</keyword>
<dbReference type="InterPro" id="IPR027417">
    <property type="entry name" value="P-loop_NTPase"/>
</dbReference>
<dbReference type="InterPro" id="IPR003593">
    <property type="entry name" value="AAA+_ATPase"/>
</dbReference>
<keyword evidence="2 7" id="KW-0813">Transport</keyword>
<sequence length="275" mass="30145">MADIEIRNVYKIFGQDAKAALAMAKDGLDKAEILARSGCSVGLNDVSLTIGAGKIFVIMGLSGSGKSTLVRHINRLIEPTSGEVAFDGSNILDLDAKALRTFRMHRVSMVFQSFALMPHRTVLQNVVYGQRVRGLSKADSRDIGMKWIETVGLNGYDAKFPHQLSGGMKQRVGLARALAADTDVILMDEAFSALDPLIRADMQDQLLQLQQNLSKTIVFITHDLDEALRIGSEIAILKDGQVVQVGTPDDILDKPANDYVARFVQRRQGRPEAHD</sequence>
<keyword evidence="7" id="KW-0472">Membrane</keyword>
<dbReference type="InterPro" id="IPR005892">
    <property type="entry name" value="Gly-betaine_transp_ATP-bd"/>
</dbReference>
<dbReference type="Proteomes" id="UP000520198">
    <property type="component" value="Unassembled WGS sequence"/>
</dbReference>
<comment type="subunit">
    <text evidence="7">The complex is probably composed of two ATP-binding proteins, two transmembrane proteins and a solute-binding protein.</text>
</comment>
<organism evidence="9 10">
    <name type="scientific">Ensifer oleiphilus</name>
    <dbReference type="NCBI Taxonomy" id="2742698"/>
    <lineage>
        <taxon>Bacteria</taxon>
        <taxon>Pseudomonadati</taxon>
        <taxon>Pseudomonadota</taxon>
        <taxon>Alphaproteobacteria</taxon>
        <taxon>Hyphomicrobiales</taxon>
        <taxon>Rhizobiaceae</taxon>
        <taxon>Sinorhizobium/Ensifer group</taxon>
        <taxon>Ensifer</taxon>
    </lineage>
</organism>
<comment type="subcellular location">
    <subcellularLocation>
        <location evidence="7">Cell inner membrane</location>
        <topology evidence="7">Peripheral membrane protein</topology>
    </subcellularLocation>
</comment>
<keyword evidence="4 7" id="KW-0067">ATP-binding</keyword>
<dbReference type="EMBL" id="JABWDU010000006">
    <property type="protein sequence ID" value="NVD41451.1"/>
    <property type="molecule type" value="Genomic_DNA"/>
</dbReference>
<comment type="subunit">
    <text evidence="6">The complex is probably composed of two ATP-binding proteins (TmoW), two transmembrane proteins (TmoV) and a solute-binding protein (TmoX).</text>
</comment>
<evidence type="ECO:0000256" key="1">
    <source>
        <dbReference type="ARBA" id="ARBA00005417"/>
    </source>
</evidence>
<dbReference type="AlphaFoldDB" id="A0A7Y6Q9D6"/>
<dbReference type="InterPro" id="IPR003439">
    <property type="entry name" value="ABC_transporter-like_ATP-bd"/>
</dbReference>
<dbReference type="SMART" id="SM00382">
    <property type="entry name" value="AAA"/>
    <property type="match status" value="1"/>
</dbReference>
<gene>
    <name evidence="9" type="ORF">HT585_21520</name>
</gene>
<evidence type="ECO:0000256" key="7">
    <source>
        <dbReference type="RuleBase" id="RU369116"/>
    </source>
</evidence>
<dbReference type="GO" id="GO:0005886">
    <property type="term" value="C:plasma membrane"/>
    <property type="evidence" value="ECO:0007669"/>
    <property type="project" value="UniProtKB-SubCell"/>
</dbReference>
<evidence type="ECO:0000313" key="9">
    <source>
        <dbReference type="EMBL" id="NVD41451.1"/>
    </source>
</evidence>
<comment type="caution">
    <text evidence="9">The sequence shown here is derived from an EMBL/GenBank/DDBJ whole genome shotgun (WGS) entry which is preliminary data.</text>
</comment>
<evidence type="ECO:0000256" key="4">
    <source>
        <dbReference type="ARBA" id="ARBA00022840"/>
    </source>
</evidence>
<keyword evidence="3 7" id="KW-0547">Nucleotide-binding</keyword>
<keyword evidence="7" id="KW-0997">Cell inner membrane</keyword>
<dbReference type="GO" id="GO:0006865">
    <property type="term" value="P:amino acid transport"/>
    <property type="evidence" value="ECO:0007669"/>
    <property type="project" value="UniProtKB-UniRule"/>
</dbReference>
<dbReference type="SUPFAM" id="SSF52540">
    <property type="entry name" value="P-loop containing nucleoside triphosphate hydrolases"/>
    <property type="match status" value="1"/>
</dbReference>
<dbReference type="GO" id="GO:0005524">
    <property type="term" value="F:ATP binding"/>
    <property type="evidence" value="ECO:0007669"/>
    <property type="project" value="UniProtKB-UniRule"/>
</dbReference>
<dbReference type="PANTHER" id="PTHR43869">
    <property type="entry name" value="GLYCINE BETAINE/PROLINE BETAINE TRANSPORT SYSTEM ATP-BINDING PROTEIN PROV"/>
    <property type="match status" value="1"/>
</dbReference>
<dbReference type="GO" id="GO:0015418">
    <property type="term" value="F:ABC-type quaternary ammonium compound transporting activity"/>
    <property type="evidence" value="ECO:0007669"/>
    <property type="project" value="UniProtKB-EC"/>
</dbReference>
<evidence type="ECO:0000256" key="2">
    <source>
        <dbReference type="ARBA" id="ARBA00022448"/>
    </source>
</evidence>
<reference evidence="9 10" key="1">
    <citation type="submission" date="2020-06" db="EMBL/GenBank/DDBJ databases">
        <authorList>
            <person name="Grouzdev D.S."/>
        </authorList>
    </citation>
    <scope>NUCLEOTIDE SEQUENCE [LARGE SCALE GENOMIC DNA]</scope>
    <source>
        <strain evidence="9 10">HO-A22</strain>
    </source>
</reference>
<dbReference type="FunFam" id="3.40.50.300:FF:000201">
    <property type="entry name" value="Glycine betaine/L-proline ABC transporter ATP-binding protein"/>
    <property type="match status" value="1"/>
</dbReference>
<comment type="similarity">
    <text evidence="1 7">Belongs to the ABC transporter superfamily.</text>
</comment>
<dbReference type="Pfam" id="PF00005">
    <property type="entry name" value="ABC_tran"/>
    <property type="match status" value="1"/>
</dbReference>
<evidence type="ECO:0000256" key="6">
    <source>
        <dbReference type="ARBA" id="ARBA00061968"/>
    </source>
</evidence>
<feature type="domain" description="ABC transporter" evidence="8">
    <location>
        <begin position="28"/>
        <end position="264"/>
    </location>
</feature>
<dbReference type="PANTHER" id="PTHR43869:SF1">
    <property type="entry name" value="GLYCINE BETAINE_PROLINE BETAINE TRANSPORT SYSTEM ATP-BINDING PROTEIN PROV"/>
    <property type="match status" value="1"/>
</dbReference>
<dbReference type="InterPro" id="IPR051921">
    <property type="entry name" value="ABC_osmolyte_uptake_ATP-bind"/>
</dbReference>
<dbReference type="PROSITE" id="PS00211">
    <property type="entry name" value="ABC_TRANSPORTER_1"/>
    <property type="match status" value="1"/>
</dbReference>
<keyword evidence="7" id="KW-1003">Cell membrane</keyword>
<dbReference type="GO" id="GO:0006970">
    <property type="term" value="P:response to osmotic stress"/>
    <property type="evidence" value="ECO:0007669"/>
    <property type="project" value="UniProtKB-ARBA"/>
</dbReference>
<evidence type="ECO:0000259" key="8">
    <source>
        <dbReference type="PROSITE" id="PS50893"/>
    </source>
</evidence>
<protein>
    <recommendedName>
        <fullName evidence="7">Quaternary amine transport ATP-binding protein</fullName>
        <ecNumber evidence="7">7.6.2.9</ecNumber>
    </recommendedName>
</protein>
<evidence type="ECO:0000256" key="5">
    <source>
        <dbReference type="ARBA" id="ARBA00051811"/>
    </source>
</evidence>
<evidence type="ECO:0000313" key="10">
    <source>
        <dbReference type="Proteomes" id="UP000520198"/>
    </source>
</evidence>
<dbReference type="GO" id="GO:0031460">
    <property type="term" value="P:glycine betaine transport"/>
    <property type="evidence" value="ECO:0007669"/>
    <property type="project" value="InterPro"/>
</dbReference>
<dbReference type="NCBIfam" id="TIGR01186">
    <property type="entry name" value="proV"/>
    <property type="match status" value="1"/>
</dbReference>
<accession>A0A7Y6Q9D6</accession>
<dbReference type="GO" id="GO:0016887">
    <property type="term" value="F:ATP hydrolysis activity"/>
    <property type="evidence" value="ECO:0007669"/>
    <property type="project" value="UniProtKB-UniRule"/>
</dbReference>
<dbReference type="InterPro" id="IPR017871">
    <property type="entry name" value="ABC_transporter-like_CS"/>
</dbReference>
<dbReference type="EC" id="7.6.2.9" evidence="7"/>
<proteinExistence type="inferred from homology"/>